<gene>
    <name evidence="4" type="ORF">GIB67_021573</name>
</gene>
<reference evidence="4 5" key="1">
    <citation type="journal article" date="2020" name="IScience">
        <title>Genome Sequencing of the Endangered Kingdonia uniflora (Circaeasteraceae, Ranunculales) Reveals Potential Mechanisms of Evolutionary Specialization.</title>
        <authorList>
            <person name="Sun Y."/>
            <person name="Deng T."/>
            <person name="Zhang A."/>
            <person name="Moore M.J."/>
            <person name="Landis J.B."/>
            <person name="Lin N."/>
            <person name="Zhang H."/>
            <person name="Zhang X."/>
            <person name="Huang J."/>
            <person name="Zhang X."/>
            <person name="Sun H."/>
            <person name="Wang H."/>
        </authorList>
    </citation>
    <scope>NUCLEOTIDE SEQUENCE [LARGE SCALE GENOMIC DNA]</scope>
    <source>
        <strain evidence="4">TB1705</strain>
        <tissue evidence="4">Leaf</tissue>
    </source>
</reference>
<protein>
    <recommendedName>
        <fullName evidence="3">RNase H type-1 domain-containing protein</fullName>
    </recommendedName>
</protein>
<feature type="chain" id="PRO_5029636310" description="RNase H type-1 domain-containing protein" evidence="2">
    <location>
        <begin position="27"/>
        <end position="331"/>
    </location>
</feature>
<evidence type="ECO:0000259" key="3">
    <source>
        <dbReference type="Pfam" id="PF13456"/>
    </source>
</evidence>
<evidence type="ECO:0000313" key="4">
    <source>
        <dbReference type="EMBL" id="KAF6152968.1"/>
    </source>
</evidence>
<keyword evidence="5" id="KW-1185">Reference proteome</keyword>
<dbReference type="AlphaFoldDB" id="A0A7J7MDZ5"/>
<feature type="domain" description="RNase H type-1" evidence="3">
    <location>
        <begin position="196"/>
        <end position="304"/>
    </location>
</feature>
<comment type="caution">
    <text evidence="4">The sequence shown here is derived from an EMBL/GenBank/DDBJ whole genome shotgun (WGS) entry which is preliminary data.</text>
</comment>
<evidence type="ECO:0000256" key="1">
    <source>
        <dbReference type="SAM" id="MobiDB-lite"/>
    </source>
</evidence>
<dbReference type="EMBL" id="JACGCM010001588">
    <property type="protein sequence ID" value="KAF6152968.1"/>
    <property type="molecule type" value="Genomic_DNA"/>
</dbReference>
<name>A0A7J7MDZ5_9MAGN</name>
<dbReference type="InterPro" id="IPR036397">
    <property type="entry name" value="RNaseH_sf"/>
</dbReference>
<dbReference type="CDD" id="cd06222">
    <property type="entry name" value="RNase_H_like"/>
    <property type="match status" value="1"/>
</dbReference>
<sequence length="331" mass="37253">MPLRGIVGSDVGWMSIFLVLVDMVHVNSEARKYKTTPLQHRDLLEKLLEGLSSTGNFVWSSGEAISSYDVPISPEREPTPGSTSRTPMSQVGGQTQSKRKRPATTVQLVESLELVQSLISALTAHGSSSTSQSSDDHSSEVLRVLKDMVRSYEIDNVLFFKSLKFLGGSNEHIYRMIFLGLDPGQHVSFLEALLDIGGVGAIIRNWEDIPVKACREIGKPLNVITYELKGVYLGAKLAHKVAIRRVIFYCDSKTIVNMIKIGEVTSWKDRRLLDKIMIELNKFEFWDIIHQYRETNRAADLLAKPFDIMGYFEIELGDFDEELNLIIEEDA</sequence>
<feature type="signal peptide" evidence="2">
    <location>
        <begin position="1"/>
        <end position="26"/>
    </location>
</feature>
<dbReference type="SUPFAM" id="SSF53098">
    <property type="entry name" value="Ribonuclease H-like"/>
    <property type="match status" value="1"/>
</dbReference>
<feature type="region of interest" description="Disordered" evidence="1">
    <location>
        <begin position="69"/>
        <end position="102"/>
    </location>
</feature>
<dbReference type="InterPro" id="IPR002156">
    <property type="entry name" value="RNaseH_domain"/>
</dbReference>
<dbReference type="InterPro" id="IPR053151">
    <property type="entry name" value="RNase_H-like"/>
</dbReference>
<dbReference type="InterPro" id="IPR044730">
    <property type="entry name" value="RNase_H-like_dom_plant"/>
</dbReference>
<keyword evidence="2" id="KW-0732">Signal</keyword>
<dbReference type="Pfam" id="PF13456">
    <property type="entry name" value="RVT_3"/>
    <property type="match status" value="1"/>
</dbReference>
<dbReference type="GO" id="GO:0003676">
    <property type="term" value="F:nucleic acid binding"/>
    <property type="evidence" value="ECO:0007669"/>
    <property type="project" value="InterPro"/>
</dbReference>
<dbReference type="InterPro" id="IPR012337">
    <property type="entry name" value="RNaseH-like_sf"/>
</dbReference>
<dbReference type="PANTHER" id="PTHR47723:SF19">
    <property type="entry name" value="POLYNUCLEOTIDYL TRANSFERASE, RIBONUCLEASE H-LIKE SUPERFAMILY PROTEIN"/>
    <property type="match status" value="1"/>
</dbReference>
<dbReference type="Proteomes" id="UP000541444">
    <property type="component" value="Unassembled WGS sequence"/>
</dbReference>
<dbReference type="PANTHER" id="PTHR47723">
    <property type="entry name" value="OS05G0353850 PROTEIN"/>
    <property type="match status" value="1"/>
</dbReference>
<dbReference type="GO" id="GO:0004523">
    <property type="term" value="F:RNA-DNA hybrid ribonuclease activity"/>
    <property type="evidence" value="ECO:0007669"/>
    <property type="project" value="InterPro"/>
</dbReference>
<feature type="compositionally biased region" description="Polar residues" evidence="1">
    <location>
        <begin position="80"/>
        <end position="96"/>
    </location>
</feature>
<dbReference type="Gene3D" id="3.30.420.10">
    <property type="entry name" value="Ribonuclease H-like superfamily/Ribonuclease H"/>
    <property type="match status" value="1"/>
</dbReference>
<evidence type="ECO:0000313" key="5">
    <source>
        <dbReference type="Proteomes" id="UP000541444"/>
    </source>
</evidence>
<proteinExistence type="predicted"/>
<dbReference type="OrthoDB" id="1730132at2759"/>
<evidence type="ECO:0000256" key="2">
    <source>
        <dbReference type="SAM" id="SignalP"/>
    </source>
</evidence>
<organism evidence="4 5">
    <name type="scientific">Kingdonia uniflora</name>
    <dbReference type="NCBI Taxonomy" id="39325"/>
    <lineage>
        <taxon>Eukaryota</taxon>
        <taxon>Viridiplantae</taxon>
        <taxon>Streptophyta</taxon>
        <taxon>Embryophyta</taxon>
        <taxon>Tracheophyta</taxon>
        <taxon>Spermatophyta</taxon>
        <taxon>Magnoliopsida</taxon>
        <taxon>Ranunculales</taxon>
        <taxon>Circaeasteraceae</taxon>
        <taxon>Kingdonia</taxon>
    </lineage>
</organism>
<accession>A0A7J7MDZ5</accession>